<dbReference type="RefSeq" id="WP_135115119.1">
    <property type="nucleotide sequence ID" value="NZ_JADGLL010000035.1"/>
</dbReference>
<proteinExistence type="predicted"/>
<dbReference type="Gene3D" id="3.40.50.10490">
    <property type="entry name" value="Glucose-6-phosphate isomerase like protein, domain 1"/>
    <property type="match status" value="1"/>
</dbReference>
<evidence type="ECO:0000313" key="3">
    <source>
        <dbReference type="Proteomes" id="UP000298358"/>
    </source>
</evidence>
<dbReference type="PANTHER" id="PTHR30514:SF18">
    <property type="entry name" value="RPIR-FAMILY TRANSCRIPTIONAL REGULATOR"/>
    <property type="match status" value="1"/>
</dbReference>
<comment type="caution">
    <text evidence="2">The sequence shown here is derived from an EMBL/GenBank/DDBJ whole genome shotgun (WGS) entry which is preliminary data.</text>
</comment>
<dbReference type="SUPFAM" id="SSF53697">
    <property type="entry name" value="SIS domain"/>
    <property type="match status" value="1"/>
</dbReference>
<dbReference type="GO" id="GO:0003700">
    <property type="term" value="F:DNA-binding transcription factor activity"/>
    <property type="evidence" value="ECO:0007669"/>
    <property type="project" value="InterPro"/>
</dbReference>
<dbReference type="GO" id="GO:0097367">
    <property type="term" value="F:carbohydrate derivative binding"/>
    <property type="evidence" value="ECO:0007669"/>
    <property type="project" value="InterPro"/>
</dbReference>
<dbReference type="InterPro" id="IPR047640">
    <property type="entry name" value="RpiR-like"/>
</dbReference>
<dbReference type="InterPro" id="IPR001347">
    <property type="entry name" value="SIS_dom"/>
</dbReference>
<evidence type="ECO:0000313" key="2">
    <source>
        <dbReference type="EMBL" id="TFU32111.1"/>
    </source>
</evidence>
<dbReference type="GO" id="GO:0003677">
    <property type="term" value="F:DNA binding"/>
    <property type="evidence" value="ECO:0007669"/>
    <property type="project" value="InterPro"/>
</dbReference>
<name>A0A4Y9FV61_9MICO</name>
<dbReference type="Pfam" id="PF01380">
    <property type="entry name" value="SIS"/>
    <property type="match status" value="1"/>
</dbReference>
<dbReference type="EMBL" id="SPQB01000035">
    <property type="protein sequence ID" value="TFU32111.1"/>
    <property type="molecule type" value="Genomic_DNA"/>
</dbReference>
<reference evidence="2 3" key="1">
    <citation type="submission" date="2019-03" db="EMBL/GenBank/DDBJ databases">
        <title>Diversity of the mouse oral microbiome.</title>
        <authorList>
            <person name="Joseph S."/>
            <person name="Aduse-Opoku J."/>
            <person name="Curtis M."/>
            <person name="Wade W."/>
            <person name="Hashim A."/>
        </authorList>
    </citation>
    <scope>NUCLEOTIDE SEQUENCE [LARGE SCALE GENOMIC DNA]</scope>
    <source>
        <strain evidence="2 3">P1012</strain>
    </source>
</reference>
<organism evidence="2 3">
    <name type="scientific">Microbacterium paludicola</name>
    <dbReference type="NCBI Taxonomy" id="300019"/>
    <lineage>
        <taxon>Bacteria</taxon>
        <taxon>Bacillati</taxon>
        <taxon>Actinomycetota</taxon>
        <taxon>Actinomycetes</taxon>
        <taxon>Micrococcales</taxon>
        <taxon>Microbacteriaceae</taxon>
        <taxon>Microbacterium</taxon>
    </lineage>
</organism>
<dbReference type="GO" id="GO:1901135">
    <property type="term" value="P:carbohydrate derivative metabolic process"/>
    <property type="evidence" value="ECO:0007669"/>
    <property type="project" value="InterPro"/>
</dbReference>
<sequence>MSQTATTPGESPADRFDERLSGRRSAAALRAKVLAKERENFDAAVELLAADPAVLAAAALLAGARRRYVIGHGKSRSYAAMLSSDLTAGMANVHQIDNASLHSLDVLADVRDTDVLVCFSFHRYRHTSVVVAQEFAAAGGNLVVITDALTSPLIPLTDTVIVVGTESASYVNSPTAVTLLCHLLATLSVSSAKGAKRRIGRREDVAKQLGLYWDEAE</sequence>
<evidence type="ECO:0000259" key="1">
    <source>
        <dbReference type="Pfam" id="PF01380"/>
    </source>
</evidence>
<dbReference type="PANTHER" id="PTHR30514">
    <property type="entry name" value="GLUCOKINASE"/>
    <property type="match status" value="1"/>
</dbReference>
<dbReference type="AlphaFoldDB" id="A0A4Y9FV61"/>
<gene>
    <name evidence="2" type="ORF">E4U02_12230</name>
</gene>
<protein>
    <submittedName>
        <fullName evidence="2">SIS domain-containing protein</fullName>
    </submittedName>
</protein>
<dbReference type="InterPro" id="IPR046348">
    <property type="entry name" value="SIS_dom_sf"/>
</dbReference>
<dbReference type="Proteomes" id="UP000298358">
    <property type="component" value="Unassembled WGS sequence"/>
</dbReference>
<keyword evidence="3" id="KW-1185">Reference proteome</keyword>
<accession>A0A4Y9FV61</accession>
<feature type="domain" description="SIS" evidence="1">
    <location>
        <begin position="61"/>
        <end position="186"/>
    </location>
</feature>
<dbReference type="OrthoDB" id="3290068at2"/>